<evidence type="ECO:0000313" key="2">
    <source>
        <dbReference type="Proteomes" id="UP000266841"/>
    </source>
</evidence>
<keyword evidence="2" id="KW-1185">Reference proteome</keyword>
<proteinExistence type="predicted"/>
<comment type="caution">
    <text evidence="1">The sequence shown here is derived from an EMBL/GenBank/DDBJ whole genome shotgun (WGS) entry which is preliminary data.</text>
</comment>
<dbReference type="Proteomes" id="UP000266841">
    <property type="component" value="Unassembled WGS sequence"/>
</dbReference>
<name>K0SF35_THAOC</name>
<reference evidence="1 2" key="1">
    <citation type="journal article" date="2012" name="Genome Biol.">
        <title>Genome and low-iron response of an oceanic diatom adapted to chronic iron limitation.</title>
        <authorList>
            <person name="Lommer M."/>
            <person name="Specht M."/>
            <person name="Roy A.S."/>
            <person name="Kraemer L."/>
            <person name="Andreson R."/>
            <person name="Gutowska M.A."/>
            <person name="Wolf J."/>
            <person name="Bergner S.V."/>
            <person name="Schilhabel M.B."/>
            <person name="Klostermeier U.C."/>
            <person name="Beiko R.G."/>
            <person name="Rosenstiel P."/>
            <person name="Hippler M."/>
            <person name="Laroche J."/>
        </authorList>
    </citation>
    <scope>NUCLEOTIDE SEQUENCE [LARGE SCALE GENOMIC DNA]</scope>
    <source>
        <strain evidence="1 2">CCMP1005</strain>
    </source>
</reference>
<accession>K0SF35</accession>
<sequence length="107" mass="10835">MVGSDEGWSAVQADASCYKGHPGRGHHHASISEDHHSGNSGLCLLGGLEFAFEGAGVPLQVNWAGGDGLRAGCSVASPPQWNVLQVCIPGKICTAAADAETIAGDPV</sequence>
<evidence type="ECO:0000313" key="1">
    <source>
        <dbReference type="EMBL" id="EJK63995.1"/>
    </source>
</evidence>
<gene>
    <name evidence="1" type="ORF">THAOC_15318</name>
</gene>
<organism evidence="1 2">
    <name type="scientific">Thalassiosira oceanica</name>
    <name type="common">Marine diatom</name>
    <dbReference type="NCBI Taxonomy" id="159749"/>
    <lineage>
        <taxon>Eukaryota</taxon>
        <taxon>Sar</taxon>
        <taxon>Stramenopiles</taxon>
        <taxon>Ochrophyta</taxon>
        <taxon>Bacillariophyta</taxon>
        <taxon>Coscinodiscophyceae</taxon>
        <taxon>Thalassiosirophycidae</taxon>
        <taxon>Thalassiosirales</taxon>
        <taxon>Thalassiosiraceae</taxon>
        <taxon>Thalassiosira</taxon>
    </lineage>
</organism>
<protein>
    <submittedName>
        <fullName evidence="1">Uncharacterized protein</fullName>
    </submittedName>
</protein>
<dbReference type="AlphaFoldDB" id="K0SF35"/>
<dbReference type="EMBL" id="AGNL01017778">
    <property type="protein sequence ID" value="EJK63995.1"/>
    <property type="molecule type" value="Genomic_DNA"/>
</dbReference>